<dbReference type="OrthoDB" id="7594726at2"/>
<dbReference type="RefSeq" id="WP_109767547.1">
    <property type="nucleotide sequence ID" value="NZ_QFWV02000008.1"/>
</dbReference>
<keyword evidence="1" id="KW-0812">Transmembrane</keyword>
<dbReference type="Proteomes" id="UP000246132">
    <property type="component" value="Unassembled WGS sequence"/>
</dbReference>
<gene>
    <name evidence="2" type="ORF">DEM25_015835</name>
</gene>
<comment type="caution">
    <text evidence="2">The sequence shown here is derived from an EMBL/GenBank/DDBJ whole genome shotgun (WGS) entry which is preliminary data.</text>
</comment>
<feature type="transmembrane region" description="Helical" evidence="1">
    <location>
        <begin position="43"/>
        <end position="65"/>
    </location>
</feature>
<evidence type="ECO:0000313" key="3">
    <source>
        <dbReference type="Proteomes" id="UP000246132"/>
    </source>
</evidence>
<accession>A0A3A8A6T3</accession>
<evidence type="ECO:0000256" key="1">
    <source>
        <dbReference type="SAM" id="Phobius"/>
    </source>
</evidence>
<dbReference type="InterPro" id="IPR016936">
    <property type="entry name" value="UCP029693"/>
</dbReference>
<proteinExistence type="predicted"/>
<feature type="transmembrane region" description="Helical" evidence="1">
    <location>
        <begin position="12"/>
        <end position="37"/>
    </location>
</feature>
<reference evidence="2 3" key="1">
    <citation type="journal article" date="2018" name="Int. J. Syst. Bacteriol.">
        <title>Oceaniradius stylonemae gen. nov., sp. nov., isolated from a red alga, Stylonema cornu-cervi.</title>
        <authorList>
            <person name="Jeong S."/>
        </authorList>
    </citation>
    <scope>NUCLEOTIDE SEQUENCE [LARGE SCALE GENOMIC DNA]</scope>
    <source>
        <strain evidence="2 3">StC1</strain>
    </source>
</reference>
<evidence type="ECO:0000313" key="2">
    <source>
        <dbReference type="EMBL" id="RKF06017.1"/>
    </source>
</evidence>
<dbReference type="Pfam" id="PF10095">
    <property type="entry name" value="DUF2333"/>
    <property type="match status" value="2"/>
</dbReference>
<dbReference type="EMBL" id="QFWV02000008">
    <property type="protein sequence ID" value="RKF06017.1"/>
    <property type="molecule type" value="Genomic_DNA"/>
</dbReference>
<keyword evidence="1" id="KW-1133">Transmembrane helix</keyword>
<protein>
    <submittedName>
        <fullName evidence="2">DUF2333 family protein</fullName>
    </submittedName>
</protein>
<keyword evidence="3" id="KW-1185">Reference proteome</keyword>
<sequence length="367" mass="41689">MLDPIIAFFRRIFEAIGHGIGVAIGWLLWPFLAFWAWLGGRGWIIKIPVFAILLGLIAGYGYLFYITQFWRGDDPNYVASYNYSEITTAAGEQLPDGTCQPSAMVQMTADLIDRNVNQDIWVPSNPLHKAGFFFVADWKDTPFFDNKAAFQLGTNQAIRRTAVELVDRLGRVRGTSSVNQNLQEAREAANYREDAWIFTFSPPFLQPSTQAKLREARQELLAFNAELSACEADFDVRADNLLQFIDRVTADIGSTSEILQRRMEAASFFGFDRRADDRFWFTYGQLYAYYGILSAASVDFQDVFTQRNLTSLWARIDEQMSDALQVRPPFVANGSASSLVKSHLESIGFDLLRVRSNLVEMRDVLDR</sequence>
<dbReference type="AlphaFoldDB" id="A0A3A8A6T3"/>
<name>A0A3A8A6T3_9HYPH</name>
<keyword evidence="1" id="KW-0472">Membrane</keyword>
<organism evidence="2 3">
    <name type="scientific">Oceaniradius stylonematis</name>
    <dbReference type="NCBI Taxonomy" id="2184161"/>
    <lineage>
        <taxon>Bacteria</taxon>
        <taxon>Pseudomonadati</taxon>
        <taxon>Pseudomonadota</taxon>
        <taxon>Alphaproteobacteria</taxon>
        <taxon>Hyphomicrobiales</taxon>
        <taxon>Ahrensiaceae</taxon>
        <taxon>Oceaniradius</taxon>
    </lineage>
</organism>